<evidence type="ECO:0000256" key="13">
    <source>
        <dbReference type="SAM" id="MobiDB-lite"/>
    </source>
</evidence>
<dbReference type="SUPFAM" id="SSF57667">
    <property type="entry name" value="beta-beta-alpha zinc fingers"/>
    <property type="match status" value="1"/>
</dbReference>
<evidence type="ECO:0000313" key="16">
    <source>
        <dbReference type="Proteomes" id="UP001147747"/>
    </source>
</evidence>
<dbReference type="AlphaFoldDB" id="A0A9X0BE22"/>
<keyword evidence="2" id="KW-0678">Repressor</keyword>
<keyword evidence="16" id="KW-1185">Reference proteome</keyword>
<dbReference type="GeneID" id="81363913"/>
<dbReference type="GO" id="GO:0045944">
    <property type="term" value="P:positive regulation of transcription by RNA polymerase II"/>
    <property type="evidence" value="ECO:0007669"/>
    <property type="project" value="TreeGrafter"/>
</dbReference>
<proteinExistence type="inferred from homology"/>
<dbReference type="InterPro" id="IPR013087">
    <property type="entry name" value="Znf_C2H2_type"/>
</dbReference>
<dbReference type="Proteomes" id="UP001147747">
    <property type="component" value="Unassembled WGS sequence"/>
</dbReference>
<evidence type="ECO:0000256" key="10">
    <source>
        <dbReference type="ARBA" id="ARBA00038089"/>
    </source>
</evidence>
<protein>
    <recommendedName>
        <fullName evidence="11">pH-response transcription factor pacC/RIM101</fullName>
    </recommendedName>
</protein>
<evidence type="ECO:0000256" key="4">
    <source>
        <dbReference type="ARBA" id="ARBA00022737"/>
    </source>
</evidence>
<dbReference type="GO" id="GO:0003677">
    <property type="term" value="F:DNA binding"/>
    <property type="evidence" value="ECO:0007669"/>
    <property type="project" value="UniProtKB-KW"/>
</dbReference>
<organism evidence="15 16">
    <name type="scientific">Penicillium cosmopolitanum</name>
    <dbReference type="NCBI Taxonomy" id="1131564"/>
    <lineage>
        <taxon>Eukaryota</taxon>
        <taxon>Fungi</taxon>
        <taxon>Dikarya</taxon>
        <taxon>Ascomycota</taxon>
        <taxon>Pezizomycotina</taxon>
        <taxon>Eurotiomycetes</taxon>
        <taxon>Eurotiomycetidae</taxon>
        <taxon>Eurotiales</taxon>
        <taxon>Aspergillaceae</taxon>
        <taxon>Penicillium</taxon>
    </lineage>
</organism>
<sequence length="196" mass="21974">MTESNISFSSNTRQTSMASASVVDTEQATCIQTTTISIPSTAVCTGAATAAVNGTSTDRFRELPCQWVGCNETFFTAEALYVSSLTDQWSTNFLTVVATQEHICEWHIGRKTANNLILACQWRSCNAIAAKRYHITSHVRIHVPFKPHKCHVCDNSYKRPWDSKEHVKTDVNDSEIPSPELDRKHPDKIFPSNRKL</sequence>
<dbReference type="PROSITE" id="PS50157">
    <property type="entry name" value="ZINC_FINGER_C2H2_2"/>
    <property type="match status" value="1"/>
</dbReference>
<reference evidence="15" key="1">
    <citation type="submission" date="2022-12" db="EMBL/GenBank/DDBJ databases">
        <authorList>
            <person name="Petersen C."/>
        </authorList>
    </citation>
    <scope>NUCLEOTIDE SEQUENCE</scope>
    <source>
        <strain evidence="15">IBT 29677</strain>
    </source>
</reference>
<accession>A0A9X0BE22</accession>
<dbReference type="EMBL" id="JAPZBU010000003">
    <property type="protein sequence ID" value="KAJ5413659.1"/>
    <property type="molecule type" value="Genomic_DNA"/>
</dbReference>
<dbReference type="Gene3D" id="3.30.160.60">
    <property type="entry name" value="Classic Zinc Finger"/>
    <property type="match status" value="1"/>
</dbReference>
<dbReference type="PANTHER" id="PTHR47257:SF1">
    <property type="entry name" value="PH-RESPONSE TRANSCRIPTION FACTOR PACC_RIM101"/>
    <property type="match status" value="1"/>
</dbReference>
<feature type="domain" description="C2H2-type" evidence="14">
    <location>
        <begin position="118"/>
        <end position="147"/>
    </location>
</feature>
<reference evidence="15" key="2">
    <citation type="journal article" date="2023" name="IMA Fungus">
        <title>Comparative genomic study of the Penicillium genus elucidates a diverse pangenome and 15 lateral gene transfer events.</title>
        <authorList>
            <person name="Petersen C."/>
            <person name="Sorensen T."/>
            <person name="Nielsen M.R."/>
            <person name="Sondergaard T.E."/>
            <person name="Sorensen J.L."/>
            <person name="Fitzpatrick D.A."/>
            <person name="Frisvad J.C."/>
            <person name="Nielsen K.L."/>
        </authorList>
    </citation>
    <scope>NUCLEOTIDE SEQUENCE</scope>
    <source>
        <strain evidence="15">IBT 29677</strain>
    </source>
</reference>
<feature type="region of interest" description="Disordered" evidence="13">
    <location>
        <begin position="168"/>
        <end position="196"/>
    </location>
</feature>
<name>A0A9X0BE22_9EURO</name>
<evidence type="ECO:0000256" key="2">
    <source>
        <dbReference type="ARBA" id="ARBA00022491"/>
    </source>
</evidence>
<gene>
    <name evidence="15" type="ORF">N7509_000286</name>
</gene>
<evidence type="ECO:0000256" key="6">
    <source>
        <dbReference type="ARBA" id="ARBA00022833"/>
    </source>
</evidence>
<keyword evidence="6" id="KW-0862">Zinc</keyword>
<dbReference type="RefSeq" id="XP_056493515.1">
    <property type="nucleotide sequence ID" value="XM_056624933.1"/>
</dbReference>
<comment type="subcellular location">
    <subcellularLocation>
        <location evidence="1">Nucleus</location>
    </subcellularLocation>
</comment>
<keyword evidence="8" id="KW-0010">Activator</keyword>
<dbReference type="GO" id="GO:0008270">
    <property type="term" value="F:zinc ion binding"/>
    <property type="evidence" value="ECO:0007669"/>
    <property type="project" value="UniProtKB-KW"/>
</dbReference>
<keyword evidence="4" id="KW-0677">Repeat</keyword>
<dbReference type="GO" id="GO:0005634">
    <property type="term" value="C:nucleus"/>
    <property type="evidence" value="ECO:0007669"/>
    <property type="project" value="UniProtKB-SubCell"/>
</dbReference>
<evidence type="ECO:0000256" key="8">
    <source>
        <dbReference type="ARBA" id="ARBA00023159"/>
    </source>
</evidence>
<comment type="similarity">
    <text evidence="10">Belongs to the pacC/RIM101 family.</text>
</comment>
<comment type="caution">
    <text evidence="15">The sequence shown here is derived from an EMBL/GenBank/DDBJ whole genome shotgun (WGS) entry which is preliminary data.</text>
</comment>
<keyword evidence="5 12" id="KW-0863">Zinc-finger</keyword>
<evidence type="ECO:0000259" key="14">
    <source>
        <dbReference type="PROSITE" id="PS50157"/>
    </source>
</evidence>
<evidence type="ECO:0000256" key="3">
    <source>
        <dbReference type="ARBA" id="ARBA00022723"/>
    </source>
</evidence>
<dbReference type="PANTHER" id="PTHR47257">
    <property type="entry name" value="PH-RESPONSE TRANSCRIPTION FACTOR PACC/RIM101"/>
    <property type="match status" value="1"/>
</dbReference>
<evidence type="ECO:0000313" key="15">
    <source>
        <dbReference type="EMBL" id="KAJ5413659.1"/>
    </source>
</evidence>
<keyword evidence="3" id="KW-0479">Metal-binding</keyword>
<evidence type="ECO:0000256" key="7">
    <source>
        <dbReference type="ARBA" id="ARBA00023125"/>
    </source>
</evidence>
<keyword evidence="7" id="KW-0238">DNA-binding</keyword>
<keyword evidence="9" id="KW-0539">Nucleus</keyword>
<evidence type="ECO:0000256" key="1">
    <source>
        <dbReference type="ARBA" id="ARBA00004123"/>
    </source>
</evidence>
<dbReference type="InterPro" id="IPR050806">
    <property type="entry name" value="pacC/RIM101"/>
</dbReference>
<evidence type="ECO:0000256" key="12">
    <source>
        <dbReference type="PROSITE-ProRule" id="PRU00042"/>
    </source>
</evidence>
<dbReference type="OrthoDB" id="6155966at2759"/>
<evidence type="ECO:0000256" key="11">
    <source>
        <dbReference type="ARBA" id="ARBA00039490"/>
    </source>
</evidence>
<dbReference type="InterPro" id="IPR036236">
    <property type="entry name" value="Znf_C2H2_sf"/>
</dbReference>
<evidence type="ECO:0000256" key="5">
    <source>
        <dbReference type="ARBA" id="ARBA00022771"/>
    </source>
</evidence>
<evidence type="ECO:0000256" key="9">
    <source>
        <dbReference type="ARBA" id="ARBA00023242"/>
    </source>
</evidence>